<evidence type="ECO:0000256" key="2">
    <source>
        <dbReference type="RuleBase" id="RU361185"/>
    </source>
</evidence>
<dbReference type="AlphaFoldDB" id="A0A543HA49"/>
<dbReference type="Pfam" id="PF21365">
    <property type="entry name" value="Glyco_hydro_31_3rd"/>
    <property type="match status" value="1"/>
</dbReference>
<dbReference type="Pfam" id="PF13802">
    <property type="entry name" value="Gal_mutarotas_2"/>
    <property type="match status" value="1"/>
</dbReference>
<dbReference type="Gene3D" id="2.60.40.1760">
    <property type="entry name" value="glycosyl hydrolase (family 31)"/>
    <property type="match status" value="1"/>
</dbReference>
<dbReference type="CDD" id="cd06593">
    <property type="entry name" value="GH31_xylosidase_YicI"/>
    <property type="match status" value="1"/>
</dbReference>
<dbReference type="Gene3D" id="2.60.40.1180">
    <property type="entry name" value="Golgi alpha-mannosidase II"/>
    <property type="match status" value="1"/>
</dbReference>
<dbReference type="EMBL" id="VFPM01000005">
    <property type="protein sequence ID" value="TQM55212.1"/>
    <property type="molecule type" value="Genomic_DNA"/>
</dbReference>
<feature type="domain" description="Glycosyl hydrolase family 31 C-terminal" evidence="5">
    <location>
        <begin position="633"/>
        <end position="721"/>
    </location>
</feature>
<dbReference type="GO" id="GO:0005975">
    <property type="term" value="P:carbohydrate metabolic process"/>
    <property type="evidence" value="ECO:0007669"/>
    <property type="project" value="InterPro"/>
</dbReference>
<gene>
    <name evidence="6" type="ORF">FBY41_4540</name>
</gene>
<dbReference type="PANTHER" id="PTHR22762:SF144">
    <property type="entry name" value="ALPHA-XYLOSIDASE"/>
    <property type="match status" value="1"/>
</dbReference>
<evidence type="ECO:0000259" key="4">
    <source>
        <dbReference type="Pfam" id="PF13802"/>
    </source>
</evidence>
<keyword evidence="2" id="KW-0326">Glycosidase</keyword>
<dbReference type="Pfam" id="PF01055">
    <property type="entry name" value="Glyco_hydro_31_2nd"/>
    <property type="match status" value="1"/>
</dbReference>
<dbReference type="CDD" id="cd14752">
    <property type="entry name" value="GH31_N"/>
    <property type="match status" value="1"/>
</dbReference>
<dbReference type="OrthoDB" id="176168at2"/>
<comment type="caution">
    <text evidence="6">The sequence shown here is derived from an EMBL/GenBank/DDBJ whole genome shotgun (WGS) entry which is preliminary data.</text>
</comment>
<organism evidence="6 7">
    <name type="scientific">Humibacillus xanthopallidus</name>
    <dbReference type="NCBI Taxonomy" id="412689"/>
    <lineage>
        <taxon>Bacteria</taxon>
        <taxon>Bacillati</taxon>
        <taxon>Actinomycetota</taxon>
        <taxon>Actinomycetes</taxon>
        <taxon>Micrococcales</taxon>
        <taxon>Intrasporangiaceae</taxon>
        <taxon>Humibacillus</taxon>
    </lineage>
</organism>
<dbReference type="SUPFAM" id="SSF74650">
    <property type="entry name" value="Galactose mutarotase-like"/>
    <property type="match status" value="1"/>
</dbReference>
<evidence type="ECO:0000259" key="3">
    <source>
        <dbReference type="Pfam" id="PF01055"/>
    </source>
</evidence>
<dbReference type="PANTHER" id="PTHR22762">
    <property type="entry name" value="ALPHA-GLUCOSIDASE"/>
    <property type="match status" value="1"/>
</dbReference>
<dbReference type="InterPro" id="IPR011013">
    <property type="entry name" value="Gal_mutarotase_sf_dom"/>
</dbReference>
<protein>
    <submittedName>
        <fullName evidence="6">Alpha-D-xyloside xylohydrolase</fullName>
    </submittedName>
</protein>
<dbReference type="InterPro" id="IPR013780">
    <property type="entry name" value="Glyco_hydro_b"/>
</dbReference>
<feature type="domain" description="Glycoside hydrolase family 31 TIM barrel" evidence="3">
    <location>
        <begin position="310"/>
        <end position="624"/>
    </location>
</feature>
<dbReference type="InterPro" id="IPR025887">
    <property type="entry name" value="Glyco_hydro_31_N_dom"/>
</dbReference>
<dbReference type="GO" id="GO:0004553">
    <property type="term" value="F:hydrolase activity, hydrolyzing O-glycosyl compounds"/>
    <property type="evidence" value="ECO:0007669"/>
    <property type="project" value="InterPro"/>
</dbReference>
<dbReference type="InterPro" id="IPR048395">
    <property type="entry name" value="Glyco_hydro_31_C"/>
</dbReference>
<keyword evidence="7" id="KW-1185">Reference proteome</keyword>
<sequence length="775" mass="84246">MTVHPSPSTTSTPAASGPAETLLLRRVRAAHAGADGRAVTLSVDALPGVQLGVMPGWLTGEPLEAQGVETQMPNLPDIDLPPTDVTPFELRVSAPQPSCLRLTLAPAGAAVLGDDGTGLGIVVEPTPAPETVEVEETVTHVVLTTGTLRLEVGRAPFTLRLVDRATGATLLRTADRLRQVAGLLTAPSVVVDGEATTLNLELGPDEDVLGFGEQFGRLVKNGQRLRLRSEDACGTGTGLAYKPVPVWHSSQGYTGFVNTGAVLTADVGHSMPSVLSLGLDDSAIDLYVFAGADPRARLTAYTALTGRATAPQPWAFGYWMGRCRYHSSEEMLEVGRSAREHGVPMDVLHLDPDWLVVDRLNTDFIWNTSRFGQRKQFVEDLAELGLRLSVWELPYLDPASPIFEEAERQGYLVRRTDGSLASIQKTPTPDGRMRALIDFTNPAAKRWWQEMHRDFLDDGVAVFKTDFGEALPDDVALFDGTPANQAHNLYPLRYNGAVSEAIREFTDRPPLVWGRSGWAGSHRYPGQWGGDAESTVAGMQATVRGGLSYAMSAPGFWSHDIGGFFGPELTPALYVRWTQLGALSPLMRAHGLRPREPWAFGDDALDICREWVRLRYSLLPYLWQVALESAANGWPVLRPLGLHHPDDRVARSVDDSFLLGSDLLVVPVFDDGAAPVRRTFYVPEGEWFDLHDDTRYAGPGFHTVDVPLDRMPVLVRGGAVIPRVAVDETVRSVEDLLGRPWTLHAYGATDGAQPTLVGFDSQPAVVEGEVVRHGA</sequence>
<feature type="domain" description="Glycoside hydrolase family 31 N-terminal" evidence="4">
    <location>
        <begin position="90"/>
        <end position="261"/>
    </location>
</feature>
<evidence type="ECO:0000259" key="5">
    <source>
        <dbReference type="Pfam" id="PF21365"/>
    </source>
</evidence>
<dbReference type="Gene3D" id="3.20.20.80">
    <property type="entry name" value="Glycosidases"/>
    <property type="match status" value="1"/>
</dbReference>
<accession>A0A543HA49</accession>
<name>A0A543HA49_9MICO</name>
<proteinExistence type="inferred from homology"/>
<evidence type="ECO:0000313" key="6">
    <source>
        <dbReference type="EMBL" id="TQM55212.1"/>
    </source>
</evidence>
<dbReference type="Proteomes" id="UP000316747">
    <property type="component" value="Unassembled WGS sequence"/>
</dbReference>
<dbReference type="SUPFAM" id="SSF51445">
    <property type="entry name" value="(Trans)glycosidases"/>
    <property type="match status" value="1"/>
</dbReference>
<keyword evidence="2 6" id="KW-0378">Hydrolase</keyword>
<dbReference type="GO" id="GO:0030246">
    <property type="term" value="F:carbohydrate binding"/>
    <property type="evidence" value="ECO:0007669"/>
    <property type="project" value="InterPro"/>
</dbReference>
<dbReference type="InterPro" id="IPR000322">
    <property type="entry name" value="Glyco_hydro_31_TIM"/>
</dbReference>
<dbReference type="SUPFAM" id="SSF51011">
    <property type="entry name" value="Glycosyl hydrolase domain"/>
    <property type="match status" value="1"/>
</dbReference>
<dbReference type="InterPro" id="IPR017853">
    <property type="entry name" value="GH"/>
</dbReference>
<comment type="similarity">
    <text evidence="1 2">Belongs to the glycosyl hydrolase 31 family.</text>
</comment>
<reference evidence="6 7" key="1">
    <citation type="submission" date="2019-06" db="EMBL/GenBank/DDBJ databases">
        <title>Genome sequencing of plant associated microbes to promote plant fitness in Sorghum bicolor and Oryza sativa.</title>
        <authorList>
            <person name="Coleman-Derr D."/>
        </authorList>
    </citation>
    <scope>NUCLEOTIDE SEQUENCE [LARGE SCALE GENOMIC DNA]</scope>
    <source>
        <strain evidence="6 7">KV-663</strain>
    </source>
</reference>
<evidence type="ECO:0000256" key="1">
    <source>
        <dbReference type="ARBA" id="ARBA00007806"/>
    </source>
</evidence>
<evidence type="ECO:0000313" key="7">
    <source>
        <dbReference type="Proteomes" id="UP000316747"/>
    </source>
</evidence>